<accession>A0A9P8MBJ4</accession>
<evidence type="ECO:0000256" key="2">
    <source>
        <dbReference type="ARBA" id="ARBA00022833"/>
    </source>
</evidence>
<reference evidence="10 11" key="1">
    <citation type="submission" date="2020-07" db="EMBL/GenBank/DDBJ databases">
        <title>Metarhizium humberi genome.</title>
        <authorList>
            <person name="Lysoe E."/>
        </authorList>
    </citation>
    <scope>NUCLEOTIDE SEQUENCE [LARGE SCALE GENOMIC DNA]</scope>
    <source>
        <strain evidence="10 11">ESALQ1638</strain>
    </source>
</reference>
<dbReference type="Proteomes" id="UP000764110">
    <property type="component" value="Unassembled WGS sequence"/>
</dbReference>
<dbReference type="InterPro" id="IPR015943">
    <property type="entry name" value="WD40/YVTN_repeat-like_dom_sf"/>
</dbReference>
<evidence type="ECO:0000256" key="6">
    <source>
        <dbReference type="ARBA" id="ARBA00023242"/>
    </source>
</evidence>
<dbReference type="InterPro" id="IPR052360">
    <property type="entry name" value="Transcr_Regulatory_Proteins"/>
</dbReference>
<dbReference type="SMART" id="SM00320">
    <property type="entry name" value="WD40"/>
    <property type="match status" value="3"/>
</dbReference>
<dbReference type="GO" id="GO:0003677">
    <property type="term" value="F:DNA binding"/>
    <property type="evidence" value="ECO:0007669"/>
    <property type="project" value="UniProtKB-KW"/>
</dbReference>
<dbReference type="InterPro" id="IPR036322">
    <property type="entry name" value="WD40_repeat_dom_sf"/>
</dbReference>
<keyword evidence="3" id="KW-0805">Transcription regulation</keyword>
<evidence type="ECO:0000256" key="8">
    <source>
        <dbReference type="SAM" id="MobiDB-lite"/>
    </source>
</evidence>
<dbReference type="InterPro" id="IPR001680">
    <property type="entry name" value="WD40_rpt"/>
</dbReference>
<evidence type="ECO:0000256" key="5">
    <source>
        <dbReference type="ARBA" id="ARBA00023163"/>
    </source>
</evidence>
<name>A0A9P8MBJ4_9HYPO</name>
<keyword evidence="7" id="KW-0853">WD repeat</keyword>
<dbReference type="Pfam" id="PF00172">
    <property type="entry name" value="Zn_clus"/>
    <property type="match status" value="1"/>
</dbReference>
<evidence type="ECO:0000256" key="1">
    <source>
        <dbReference type="ARBA" id="ARBA00022723"/>
    </source>
</evidence>
<feature type="compositionally biased region" description="Basic and acidic residues" evidence="8">
    <location>
        <begin position="885"/>
        <end position="905"/>
    </location>
</feature>
<sequence length="912" mass="101683">MKSATNTVAGTVAKRRIRPGKPKVKTGCITWLTRLSKIRRVKCDEAKPACVRCTSTGRKCDGYDINANPRSRKNEATENSLPQRQITMVPATSSALSIPRPLLADISGTEIERFYFHCFRAVAGEAVGIRHKYNSLFWRESVPQYCYAVESMKHAFIAFGAAYHNFQTTGERVDPTAPPSKTERFIIQQYSLAMRGLARDTQQVDVRRRYGITLISCIAFFCIEMLRNDWKAALTHLSNGLQLMANLPEEVSDVLQNPEKWDQGSNNSHVRVLYMLRLLSRWEVAMRLVTGDFRPRLTLQTYEARKLDASVGTKLSSVEDIYEAVDSYCQDASAFTWLTRGHHGDTHFWAQHYPKLQHSVLMERSRLIGNNISLYQNNPDMKTLEIQDVIFFNACRLRHKGATLILKMLPLPEKPDGSLELEEMAQFEDFIRAAISLRDILTGSATEKLTGDNANVDLAVVPTLYVTGNSCREEGLRKKILSLAMEWPRRENLWDGPALRHMFDINGIRSSELSPIASYHFSAAVMAASGPPSPISEKQAFDLNLQHGHKDLVQAIAFNTYGDRCATGSVDGKIRVFNRHKDGTWRLCDTWTAHGGEVLELQWLPATIYPNLVASLGIEGWFRLWAEDPSAAPGRRFCAGRSVGGRPAFDTRSTRAPYRSFSMKHNEETRHTYLALLATDGRLTVYENDQPESLSEYTSIDEFSICSKPNRGEEVSFKVRFDPNPEPCYAALRAGVGADSLGIVVAGMDTVKVYRSRDIVTASYGVAQTQKEFYLAAEIHGHRGLVRDVAWAPGNIRGYDVIATACQDGYARVFRVDTPFSDDDGKSWSAGDLLKSRGHTSSARDSPTKDEAAEKHPHPSTLSASLAKSGNAGDRQWSGQPGQTDARRGVGEEFRAGHGQGKDGDALTTFMG</sequence>
<dbReference type="PROSITE" id="PS50082">
    <property type="entry name" value="WD_REPEATS_2"/>
    <property type="match status" value="1"/>
</dbReference>
<dbReference type="CDD" id="cd00067">
    <property type="entry name" value="GAL4"/>
    <property type="match status" value="1"/>
</dbReference>
<evidence type="ECO:0000256" key="7">
    <source>
        <dbReference type="PROSITE-ProRule" id="PRU00221"/>
    </source>
</evidence>
<evidence type="ECO:0000313" key="10">
    <source>
        <dbReference type="EMBL" id="KAH0597277.1"/>
    </source>
</evidence>
<evidence type="ECO:0000259" key="9">
    <source>
        <dbReference type="Pfam" id="PF00172"/>
    </source>
</evidence>
<comment type="caution">
    <text evidence="10">The sequence shown here is derived from an EMBL/GenBank/DDBJ whole genome shotgun (WGS) entry which is preliminary data.</text>
</comment>
<dbReference type="PANTHER" id="PTHR36206">
    <property type="entry name" value="ASPERCRYPTIN BIOSYNTHESIS CLUSTER-SPECIFIC TRANSCRIPTION REGULATOR ATNN-RELATED"/>
    <property type="match status" value="1"/>
</dbReference>
<dbReference type="SUPFAM" id="SSF50978">
    <property type="entry name" value="WD40 repeat-like"/>
    <property type="match status" value="1"/>
</dbReference>
<dbReference type="EMBL" id="JACEFI010000007">
    <property type="protein sequence ID" value="KAH0597277.1"/>
    <property type="molecule type" value="Genomic_DNA"/>
</dbReference>
<feature type="domain" description="Zn(2)-C6 fungal-type" evidence="9">
    <location>
        <begin position="38"/>
        <end position="66"/>
    </location>
</feature>
<evidence type="ECO:0000256" key="4">
    <source>
        <dbReference type="ARBA" id="ARBA00023125"/>
    </source>
</evidence>
<keyword evidence="5" id="KW-0804">Transcription</keyword>
<dbReference type="GO" id="GO:0008270">
    <property type="term" value="F:zinc ion binding"/>
    <property type="evidence" value="ECO:0007669"/>
    <property type="project" value="InterPro"/>
</dbReference>
<dbReference type="Pfam" id="PF00400">
    <property type="entry name" value="WD40"/>
    <property type="match status" value="2"/>
</dbReference>
<keyword evidence="4" id="KW-0238">DNA-binding</keyword>
<feature type="compositionally biased region" description="Basic and acidic residues" evidence="8">
    <location>
        <begin position="846"/>
        <end position="857"/>
    </location>
</feature>
<dbReference type="Gene3D" id="2.130.10.10">
    <property type="entry name" value="YVTN repeat-like/Quinoprotein amine dehydrogenase"/>
    <property type="match status" value="1"/>
</dbReference>
<dbReference type="InterPro" id="IPR036864">
    <property type="entry name" value="Zn2-C6_fun-type_DNA-bd_sf"/>
</dbReference>
<dbReference type="PANTHER" id="PTHR36206:SF12">
    <property type="entry name" value="ASPERCRYPTIN BIOSYNTHESIS CLUSTER-SPECIFIC TRANSCRIPTION REGULATOR ATNN-RELATED"/>
    <property type="match status" value="1"/>
</dbReference>
<organism evidence="10 11">
    <name type="scientific">Metarhizium humberi</name>
    <dbReference type="NCBI Taxonomy" id="2596975"/>
    <lineage>
        <taxon>Eukaryota</taxon>
        <taxon>Fungi</taxon>
        <taxon>Dikarya</taxon>
        <taxon>Ascomycota</taxon>
        <taxon>Pezizomycotina</taxon>
        <taxon>Sordariomycetes</taxon>
        <taxon>Hypocreomycetidae</taxon>
        <taxon>Hypocreales</taxon>
        <taxon>Clavicipitaceae</taxon>
        <taxon>Metarhizium</taxon>
    </lineage>
</organism>
<dbReference type="AlphaFoldDB" id="A0A9P8MBJ4"/>
<dbReference type="SUPFAM" id="SSF57701">
    <property type="entry name" value="Zn2/Cys6 DNA-binding domain"/>
    <property type="match status" value="1"/>
</dbReference>
<keyword evidence="6" id="KW-0539">Nucleus</keyword>
<dbReference type="InterPro" id="IPR001138">
    <property type="entry name" value="Zn2Cys6_DnaBD"/>
</dbReference>
<feature type="repeat" description="WD" evidence="7">
    <location>
        <begin position="546"/>
        <end position="578"/>
    </location>
</feature>
<proteinExistence type="predicted"/>
<evidence type="ECO:0000256" key="3">
    <source>
        <dbReference type="ARBA" id="ARBA00023015"/>
    </source>
</evidence>
<dbReference type="GO" id="GO:0000981">
    <property type="term" value="F:DNA-binding transcription factor activity, RNA polymerase II-specific"/>
    <property type="evidence" value="ECO:0007669"/>
    <property type="project" value="InterPro"/>
</dbReference>
<evidence type="ECO:0000313" key="11">
    <source>
        <dbReference type="Proteomes" id="UP000764110"/>
    </source>
</evidence>
<keyword evidence="2" id="KW-0862">Zinc</keyword>
<keyword evidence="1" id="KW-0479">Metal-binding</keyword>
<feature type="region of interest" description="Disordered" evidence="8">
    <location>
        <begin position="827"/>
        <end position="912"/>
    </location>
</feature>
<gene>
    <name evidence="10" type="ORF">MHUMG1_04654</name>
</gene>
<keyword evidence="11" id="KW-1185">Reference proteome</keyword>
<protein>
    <recommendedName>
        <fullName evidence="9">Zn(2)-C6 fungal-type domain-containing protein</fullName>
    </recommendedName>
</protein>